<organism evidence="1 2">
    <name type="scientific">Variovorax ginsengisoli</name>
    <dbReference type="NCBI Taxonomy" id="363844"/>
    <lineage>
        <taxon>Bacteria</taxon>
        <taxon>Pseudomonadati</taxon>
        <taxon>Pseudomonadota</taxon>
        <taxon>Betaproteobacteria</taxon>
        <taxon>Burkholderiales</taxon>
        <taxon>Comamonadaceae</taxon>
        <taxon>Variovorax</taxon>
    </lineage>
</organism>
<dbReference type="Proteomes" id="UP001169027">
    <property type="component" value="Unassembled WGS sequence"/>
</dbReference>
<comment type="caution">
    <text evidence="1">The sequence shown here is derived from an EMBL/GenBank/DDBJ whole genome shotgun (WGS) entry which is preliminary data.</text>
</comment>
<gene>
    <name evidence="1" type="ORF">Q2T77_29075</name>
</gene>
<dbReference type="RefSeq" id="WP_301814362.1">
    <property type="nucleotide sequence ID" value="NZ_JAUJZH010000027.1"/>
</dbReference>
<dbReference type="EMBL" id="JAUKVY010000027">
    <property type="protein sequence ID" value="MDO1536347.1"/>
    <property type="molecule type" value="Genomic_DNA"/>
</dbReference>
<sequence>MLDTSVMPLGAKIKVVMAIAHEMKFDLEKNALHRVIALRNAFAHHSSSAHPVLAAGKTPEEDTSYFQFWVLEGSGKIQRVKRHEAFVEFNAAYGKAKGSLVQLKKIVNELYPQADA</sequence>
<accession>A0ABT8SEC5</accession>
<evidence type="ECO:0000313" key="1">
    <source>
        <dbReference type="EMBL" id="MDO1536347.1"/>
    </source>
</evidence>
<reference evidence="1" key="1">
    <citation type="submission" date="2023-06" db="EMBL/GenBank/DDBJ databases">
        <authorList>
            <person name="Jiang Y."/>
            <person name="Liu Q."/>
        </authorList>
    </citation>
    <scope>NUCLEOTIDE SEQUENCE</scope>
    <source>
        <strain evidence="1">CGMCC 1.12090</strain>
    </source>
</reference>
<protein>
    <submittedName>
        <fullName evidence="1">Uncharacterized protein</fullName>
    </submittedName>
</protein>
<keyword evidence="2" id="KW-1185">Reference proteome</keyword>
<evidence type="ECO:0000313" key="2">
    <source>
        <dbReference type="Proteomes" id="UP001169027"/>
    </source>
</evidence>
<name>A0ABT8SEC5_9BURK</name>
<proteinExistence type="predicted"/>